<dbReference type="STRING" id="1075417.SAMN05421823_102215"/>
<proteinExistence type="predicted"/>
<evidence type="ECO:0000313" key="2">
    <source>
        <dbReference type="EMBL" id="SDK23767.1"/>
    </source>
</evidence>
<dbReference type="Proteomes" id="UP000198510">
    <property type="component" value="Unassembled WGS sequence"/>
</dbReference>
<protein>
    <recommendedName>
        <fullName evidence="4">DUF3500 domain-containing protein</fullName>
    </recommendedName>
</protein>
<dbReference type="Pfam" id="PF12006">
    <property type="entry name" value="DUF3500"/>
    <property type="match status" value="1"/>
</dbReference>
<dbReference type="EMBL" id="FNFO01000002">
    <property type="protein sequence ID" value="SDK23767.1"/>
    <property type="molecule type" value="Genomic_DNA"/>
</dbReference>
<dbReference type="OrthoDB" id="581140at2"/>
<accession>A0A1G9A8Y9</accession>
<keyword evidence="1" id="KW-0732">Signal</keyword>
<dbReference type="RefSeq" id="WP_089679690.1">
    <property type="nucleotide sequence ID" value="NZ_FNFO01000002.1"/>
</dbReference>
<organism evidence="2 3">
    <name type="scientific">Catalinimonas alkaloidigena</name>
    <dbReference type="NCBI Taxonomy" id="1075417"/>
    <lineage>
        <taxon>Bacteria</taxon>
        <taxon>Pseudomonadati</taxon>
        <taxon>Bacteroidota</taxon>
        <taxon>Cytophagia</taxon>
        <taxon>Cytophagales</taxon>
        <taxon>Catalimonadaceae</taxon>
        <taxon>Catalinimonas</taxon>
    </lineage>
</organism>
<feature type="chain" id="PRO_5011626805" description="DUF3500 domain-containing protein" evidence="1">
    <location>
        <begin position="19"/>
        <end position="359"/>
    </location>
</feature>
<dbReference type="PANTHER" id="PTHR37489:SF1">
    <property type="entry name" value="DUF3500 DOMAIN-CONTAINING PROTEIN"/>
    <property type="match status" value="1"/>
</dbReference>
<gene>
    <name evidence="2" type="ORF">SAMN05421823_102215</name>
</gene>
<feature type="signal peptide" evidence="1">
    <location>
        <begin position="1"/>
        <end position="18"/>
    </location>
</feature>
<dbReference type="PANTHER" id="PTHR37489">
    <property type="entry name" value="DUF3500 DOMAIN-CONTAINING PROTEIN"/>
    <property type="match status" value="1"/>
</dbReference>
<sequence length="359" mass="40800">MKVRLLFLAVLASVVALVASQLPSRRPAPTDDTTPPTDALQSMREAALALLESVDEAQRQTMCRTMEDEERQNWYYVPHDREGLMLKNMTLDQRRRAFALMRSALSSQGYLKATSIMHLETVLAEMEQNPVRRDPEKYYFTLFGDPAQPDEPWGWRVEGHHLSLNFSSANGALAITPAFYGSNPGEVRSGPYAGFRILADEEDLGLQLLGMLNADQRRRAVIAAESPYEIVSGNQRRAELEKFEGIRATDLTEAQRLVLWMIVEEAAHNLQHDFAHTELEKIKAAGLDSLYFAWAGGDRSGTGTYYRIHGPTVLFEFDNTQNDANHIHTVWRDLQNDFGEDLLRRHYETHPHSHVQVQH</sequence>
<evidence type="ECO:0000313" key="3">
    <source>
        <dbReference type="Proteomes" id="UP000198510"/>
    </source>
</evidence>
<dbReference type="AlphaFoldDB" id="A0A1G9A8Y9"/>
<evidence type="ECO:0000256" key="1">
    <source>
        <dbReference type="SAM" id="SignalP"/>
    </source>
</evidence>
<name>A0A1G9A8Y9_9BACT</name>
<reference evidence="2 3" key="1">
    <citation type="submission" date="2016-10" db="EMBL/GenBank/DDBJ databases">
        <authorList>
            <person name="de Groot N.N."/>
        </authorList>
    </citation>
    <scope>NUCLEOTIDE SEQUENCE [LARGE SCALE GENOMIC DNA]</scope>
    <source>
        <strain evidence="2 3">DSM 25186</strain>
    </source>
</reference>
<keyword evidence="3" id="KW-1185">Reference proteome</keyword>
<dbReference type="InterPro" id="IPR021889">
    <property type="entry name" value="DUF3500"/>
</dbReference>
<evidence type="ECO:0008006" key="4">
    <source>
        <dbReference type="Google" id="ProtNLM"/>
    </source>
</evidence>